<evidence type="ECO:0000313" key="2">
    <source>
        <dbReference type="EMBL" id="SHH32030.1"/>
    </source>
</evidence>
<dbReference type="RefSeq" id="WP_073093535.1">
    <property type="nucleotide sequence ID" value="NZ_FQWY01000064.1"/>
</dbReference>
<dbReference type="Pfam" id="PF01381">
    <property type="entry name" value="HTH_3"/>
    <property type="match status" value="1"/>
</dbReference>
<dbReference type="InterPro" id="IPR010982">
    <property type="entry name" value="Lambda_DNA-bd_dom_sf"/>
</dbReference>
<dbReference type="PROSITE" id="PS50943">
    <property type="entry name" value="HTH_CROC1"/>
    <property type="match status" value="1"/>
</dbReference>
<evidence type="ECO:0000259" key="1">
    <source>
        <dbReference type="PROSITE" id="PS50943"/>
    </source>
</evidence>
<feature type="domain" description="HTH cro/C1-type" evidence="1">
    <location>
        <begin position="11"/>
        <end position="66"/>
    </location>
</feature>
<accession>A0A1M5S0L5</accession>
<dbReference type="Proteomes" id="UP000242329">
    <property type="component" value="Unassembled WGS sequence"/>
</dbReference>
<gene>
    <name evidence="2" type="ORF">SAMN02745221_02148</name>
</gene>
<dbReference type="CDD" id="cd00093">
    <property type="entry name" value="HTH_XRE"/>
    <property type="match status" value="1"/>
</dbReference>
<keyword evidence="3" id="KW-1185">Reference proteome</keyword>
<dbReference type="STRING" id="1123382.SAMN02745221_02148"/>
<dbReference type="SUPFAM" id="SSF47413">
    <property type="entry name" value="lambda repressor-like DNA-binding domains"/>
    <property type="match status" value="1"/>
</dbReference>
<reference evidence="3" key="1">
    <citation type="submission" date="2016-11" db="EMBL/GenBank/DDBJ databases">
        <authorList>
            <person name="Varghese N."/>
            <person name="Submissions S."/>
        </authorList>
    </citation>
    <scope>NUCLEOTIDE SEQUENCE [LARGE SCALE GENOMIC DNA]</scope>
    <source>
        <strain evidence="3">DSM 11003</strain>
    </source>
</reference>
<protein>
    <submittedName>
        <fullName evidence="2">Helix-turn-helix</fullName>
    </submittedName>
</protein>
<dbReference type="GO" id="GO:0003677">
    <property type="term" value="F:DNA binding"/>
    <property type="evidence" value="ECO:0007669"/>
    <property type="project" value="InterPro"/>
</dbReference>
<evidence type="ECO:0000313" key="3">
    <source>
        <dbReference type="Proteomes" id="UP000242329"/>
    </source>
</evidence>
<proteinExistence type="predicted"/>
<dbReference type="AlphaFoldDB" id="A0A1M5S0L5"/>
<dbReference type="Gene3D" id="1.10.260.40">
    <property type="entry name" value="lambda repressor-like DNA-binding domains"/>
    <property type="match status" value="1"/>
</dbReference>
<dbReference type="SMART" id="SM00530">
    <property type="entry name" value="HTH_XRE"/>
    <property type="match status" value="1"/>
</dbReference>
<organism evidence="2 3">
    <name type="scientific">Thermosyntropha lipolytica DSM 11003</name>
    <dbReference type="NCBI Taxonomy" id="1123382"/>
    <lineage>
        <taxon>Bacteria</taxon>
        <taxon>Bacillati</taxon>
        <taxon>Bacillota</taxon>
        <taxon>Clostridia</taxon>
        <taxon>Eubacteriales</taxon>
        <taxon>Syntrophomonadaceae</taxon>
        <taxon>Thermosyntropha</taxon>
    </lineage>
</organism>
<dbReference type="EMBL" id="FQWY01000064">
    <property type="protein sequence ID" value="SHH32030.1"/>
    <property type="molecule type" value="Genomic_DNA"/>
</dbReference>
<dbReference type="OrthoDB" id="1766270at2"/>
<name>A0A1M5S0L5_9FIRM</name>
<sequence>MDDKVKFGLYLAKLREKQGFDSQRKLALAAKVSPATISRIEAGIQKAEPDTLKKLAPYLGVPLEVLMEKAGYLDSVVINDPPTLDDELNAIMRNLGPDVTLQFYDLKGMTEEEKEQLKIFLQGLKARREQQKEKRE</sequence>
<dbReference type="InterPro" id="IPR001387">
    <property type="entry name" value="Cro/C1-type_HTH"/>
</dbReference>